<evidence type="ECO:0000256" key="1">
    <source>
        <dbReference type="SAM" id="MobiDB-lite"/>
    </source>
</evidence>
<accession>A0A843XMM7</accession>
<dbReference type="Proteomes" id="UP000652761">
    <property type="component" value="Unassembled WGS sequence"/>
</dbReference>
<dbReference type="InterPro" id="IPR040256">
    <property type="entry name" value="At4g02000-like"/>
</dbReference>
<evidence type="ECO:0008006" key="5">
    <source>
        <dbReference type="Google" id="ProtNLM"/>
    </source>
</evidence>
<dbReference type="SUPFAM" id="SSF56219">
    <property type="entry name" value="DNase I-like"/>
    <property type="match status" value="1"/>
</dbReference>
<dbReference type="InterPro" id="IPR036691">
    <property type="entry name" value="Endo/exonu/phosph_ase_sf"/>
</dbReference>
<keyword evidence="2" id="KW-0472">Membrane</keyword>
<dbReference type="EMBL" id="NMUH01009817">
    <property type="protein sequence ID" value="MQM20432.1"/>
    <property type="molecule type" value="Genomic_DNA"/>
</dbReference>
<dbReference type="Gene3D" id="3.60.10.10">
    <property type="entry name" value="Endonuclease/exonuclease/phosphatase"/>
    <property type="match status" value="1"/>
</dbReference>
<dbReference type="OrthoDB" id="786567at2759"/>
<keyword evidence="2" id="KW-1133">Transmembrane helix</keyword>
<dbReference type="PANTHER" id="PTHR31286">
    <property type="entry name" value="GLYCINE-RICH CELL WALL STRUCTURAL PROTEIN 1.8-LIKE"/>
    <property type="match status" value="1"/>
</dbReference>
<feature type="transmembrane region" description="Helical" evidence="2">
    <location>
        <begin position="79"/>
        <end position="99"/>
    </location>
</feature>
<keyword evidence="4" id="KW-1185">Reference proteome</keyword>
<proteinExistence type="predicted"/>
<evidence type="ECO:0000313" key="4">
    <source>
        <dbReference type="Proteomes" id="UP000652761"/>
    </source>
</evidence>
<gene>
    <name evidence="3" type="ORF">Taro_053452</name>
</gene>
<organism evidence="3 4">
    <name type="scientific">Colocasia esculenta</name>
    <name type="common">Wild taro</name>
    <name type="synonym">Arum esculentum</name>
    <dbReference type="NCBI Taxonomy" id="4460"/>
    <lineage>
        <taxon>Eukaryota</taxon>
        <taxon>Viridiplantae</taxon>
        <taxon>Streptophyta</taxon>
        <taxon>Embryophyta</taxon>
        <taxon>Tracheophyta</taxon>
        <taxon>Spermatophyta</taxon>
        <taxon>Magnoliopsida</taxon>
        <taxon>Liliopsida</taxon>
        <taxon>Araceae</taxon>
        <taxon>Aroideae</taxon>
        <taxon>Colocasieae</taxon>
        <taxon>Colocasia</taxon>
    </lineage>
</organism>
<evidence type="ECO:0000313" key="3">
    <source>
        <dbReference type="EMBL" id="MQM20432.1"/>
    </source>
</evidence>
<protein>
    <recommendedName>
        <fullName evidence="5">DUF4283 domain-containing protein</fullName>
    </recommendedName>
</protein>
<dbReference type="PANTHER" id="PTHR31286:SF180">
    <property type="entry name" value="OS10G0362600 PROTEIN"/>
    <property type="match status" value="1"/>
</dbReference>
<feature type="region of interest" description="Disordered" evidence="1">
    <location>
        <begin position="475"/>
        <end position="499"/>
    </location>
</feature>
<name>A0A843XMM7_COLES</name>
<sequence length="832" mass="92031">MFQPCRRDLCEAWGRYLGKGGGTTLMVWGKGKSPWGEGVVGLGVAPVSRWVVRLCGPAYWAQSTHRFSACERNRGMRRVLNATALVVAFMLPLFGGLHLHGYHVSCAGQSVNVGLGKVTASYVAFRFCVSQARVFVVLEVCPGTWVVPSRSVSSILDTLTPVFELYVWLRERRQWDSDLHGPAVVCGLQVWCWLDSTVLWIVLVERQLDLSFVTVRLRGGTVVLRLCGGVEVEVVWCDLPLVVFYPSSGLAICLACGDVVADLSLLSARRRPWGLAGAVFSPAAMAVQDLSSVANTDPGRRSYAQIISSTKPPPSIPIEEEDYLKVIMRRSLYLKGLLYRFFKWDPHIDFNADPTVIPIWIGLPMLPVNYYFEDFLKSIAGNLGRVLRIYEPTMALTQTKEAFVCIELDILKARPERIWIGCDSEGFWQNISYYGIPAICSFCHKLGHDVSTCHKKAKPSEGHVQEVIAVQPVQNNAPTPVPTKRSWRQKNPQEKPFQLSSGNRFSILQEGVDGVEGNQVSPKESPPKDDLFLPEDVVPVEGLHGDATLRGQPPTMEDIIQDEETGLHAQVSLRQHPSIEVCDAPDPSTEACDAHIPVMEQELRPSSPRTVADTAVENLEGIDSSDLFPIPPDEQLHKASIIAARENAFMPTIEDMETTQAKRRTGVLSSSDQQVTLSVIQEDQAHMIITFVYASCTVSSRRCLFDDLIAQSDNVSVPWIIGGDFNCISTPSEKSGGLFGNLQSMVDFNAFMHASSLVDAGFVGSPFTWVNNRTGQASIKARLDRFLMNSAFVNNYQESPDELAGKWGQELWFLSCCGARPTPSESYSRNPS</sequence>
<evidence type="ECO:0000256" key="2">
    <source>
        <dbReference type="SAM" id="Phobius"/>
    </source>
</evidence>
<dbReference type="AlphaFoldDB" id="A0A843XMM7"/>
<keyword evidence="2" id="KW-0812">Transmembrane</keyword>
<comment type="caution">
    <text evidence="3">The sequence shown here is derived from an EMBL/GenBank/DDBJ whole genome shotgun (WGS) entry which is preliminary data.</text>
</comment>
<reference evidence="3" key="1">
    <citation type="submission" date="2017-07" db="EMBL/GenBank/DDBJ databases">
        <title>Taro Niue Genome Assembly and Annotation.</title>
        <authorList>
            <person name="Atibalentja N."/>
            <person name="Keating K."/>
            <person name="Fields C.J."/>
        </authorList>
    </citation>
    <scope>NUCLEOTIDE SEQUENCE</scope>
    <source>
        <strain evidence="3">Niue_2</strain>
        <tissue evidence="3">Leaf</tissue>
    </source>
</reference>